<accession>A0A8J3D050</accession>
<dbReference type="RefSeq" id="WP_189586034.1">
    <property type="nucleotide sequence ID" value="NZ_BMYF01000027.1"/>
</dbReference>
<proteinExistence type="predicted"/>
<keyword evidence="3" id="KW-1185">Reference proteome</keyword>
<keyword evidence="1" id="KW-0732">Signal</keyword>
<dbReference type="EMBL" id="BMYF01000027">
    <property type="protein sequence ID" value="GHB51414.1"/>
    <property type="molecule type" value="Genomic_DNA"/>
</dbReference>
<feature type="chain" id="PRO_5035327542" evidence="1">
    <location>
        <begin position="26"/>
        <end position="228"/>
    </location>
</feature>
<evidence type="ECO:0000313" key="2">
    <source>
        <dbReference type="EMBL" id="GHB51414.1"/>
    </source>
</evidence>
<dbReference type="AlphaFoldDB" id="A0A8J3D050"/>
<organism evidence="2 3">
    <name type="scientific">Mongoliitalea lutea</name>
    <dbReference type="NCBI Taxonomy" id="849756"/>
    <lineage>
        <taxon>Bacteria</taxon>
        <taxon>Pseudomonadati</taxon>
        <taxon>Bacteroidota</taxon>
        <taxon>Cytophagia</taxon>
        <taxon>Cytophagales</taxon>
        <taxon>Cyclobacteriaceae</taxon>
        <taxon>Mongoliitalea</taxon>
    </lineage>
</organism>
<evidence type="ECO:0000256" key="1">
    <source>
        <dbReference type="SAM" id="SignalP"/>
    </source>
</evidence>
<gene>
    <name evidence="2" type="ORF">GCM10008106_35310</name>
</gene>
<feature type="signal peptide" evidence="1">
    <location>
        <begin position="1"/>
        <end position="25"/>
    </location>
</feature>
<protein>
    <submittedName>
        <fullName evidence="2">Uncharacterized protein</fullName>
    </submittedName>
</protein>
<reference evidence="2" key="2">
    <citation type="submission" date="2020-09" db="EMBL/GenBank/DDBJ databases">
        <authorList>
            <person name="Sun Q."/>
            <person name="Kim S."/>
        </authorList>
    </citation>
    <scope>NUCLEOTIDE SEQUENCE</scope>
    <source>
        <strain evidence="2">KCTC 23224</strain>
    </source>
</reference>
<sequence length="228" mass="25801">MLTSFKTLGLSAFALFVMGSFSVQAQFISRMGPVDGFTKPEDITILHDYSETKDLIKIGEAHSKARGAWVFTAINAIDTRARKKLLEEASSRGASHVWITQRMPYGGLEKFYSYQAVLYQAPEKKITEAQVREVLSKGTFAHQQTARTNRNGYGIKLKSINKENVITLHEGSDIFSTDQGVFVTIQTPKRNEVRTFTYQIIGIQENLIFLSEVVKPNKIYAVHQLYKR</sequence>
<evidence type="ECO:0000313" key="3">
    <source>
        <dbReference type="Proteomes" id="UP000642809"/>
    </source>
</evidence>
<dbReference type="Proteomes" id="UP000642809">
    <property type="component" value="Unassembled WGS sequence"/>
</dbReference>
<comment type="caution">
    <text evidence="2">The sequence shown here is derived from an EMBL/GenBank/DDBJ whole genome shotgun (WGS) entry which is preliminary data.</text>
</comment>
<reference evidence="2" key="1">
    <citation type="journal article" date="2014" name="Int. J. Syst. Evol. Microbiol.">
        <title>Complete genome sequence of Corynebacterium casei LMG S-19264T (=DSM 44701T), isolated from a smear-ripened cheese.</title>
        <authorList>
            <consortium name="US DOE Joint Genome Institute (JGI-PGF)"/>
            <person name="Walter F."/>
            <person name="Albersmeier A."/>
            <person name="Kalinowski J."/>
            <person name="Ruckert C."/>
        </authorList>
    </citation>
    <scope>NUCLEOTIDE SEQUENCE</scope>
    <source>
        <strain evidence="2">KCTC 23224</strain>
    </source>
</reference>
<name>A0A8J3D050_9BACT</name>